<evidence type="ECO:0000313" key="1">
    <source>
        <dbReference type="EMBL" id="TDN80260.1"/>
    </source>
</evidence>
<protein>
    <submittedName>
        <fullName evidence="1">Uncharacterized protein</fullName>
    </submittedName>
</protein>
<keyword evidence="2" id="KW-1185">Reference proteome</keyword>
<accession>A0A4R6FHI7</accession>
<sequence length="118" mass="12272">MSPILYAGGMTRRNPLPAAIAALTLVSTAGCAAGRPSDGLVLTPEALGEIAAKCGAANPLLRPQLSGYPNVSFGFSDVAPAPDKPSPTVKCMGKRLKRYRYGYMMLDPTPLPPAPGPY</sequence>
<proteinExistence type="predicted"/>
<comment type="caution">
    <text evidence="1">The sequence shown here is derived from an EMBL/GenBank/DDBJ whole genome shotgun (WGS) entry which is preliminary data.</text>
</comment>
<gene>
    <name evidence="1" type="ORF">EV664_11053</name>
</gene>
<reference evidence="1 2" key="1">
    <citation type="submission" date="2019-03" db="EMBL/GenBank/DDBJ databases">
        <title>Genomic Encyclopedia of Type Strains, Phase IV (KMG-IV): sequencing the most valuable type-strain genomes for metagenomic binning, comparative biology and taxonomic classification.</title>
        <authorList>
            <person name="Goeker M."/>
        </authorList>
    </citation>
    <scope>NUCLEOTIDE SEQUENCE [LARGE SCALE GENOMIC DNA]</scope>
    <source>
        <strain evidence="1 2">DSM 25059</strain>
    </source>
</reference>
<evidence type="ECO:0000313" key="2">
    <source>
        <dbReference type="Proteomes" id="UP000295493"/>
    </source>
</evidence>
<dbReference type="Proteomes" id="UP000295493">
    <property type="component" value="Unassembled WGS sequence"/>
</dbReference>
<organism evidence="1 2">
    <name type="scientific">Stakelama pacifica</name>
    <dbReference type="NCBI Taxonomy" id="517720"/>
    <lineage>
        <taxon>Bacteria</taxon>
        <taxon>Pseudomonadati</taxon>
        <taxon>Pseudomonadota</taxon>
        <taxon>Alphaproteobacteria</taxon>
        <taxon>Sphingomonadales</taxon>
        <taxon>Sphingomonadaceae</taxon>
        <taxon>Stakelama</taxon>
    </lineage>
</organism>
<dbReference type="EMBL" id="SNWD01000010">
    <property type="protein sequence ID" value="TDN80260.1"/>
    <property type="molecule type" value="Genomic_DNA"/>
</dbReference>
<dbReference type="AlphaFoldDB" id="A0A4R6FHI7"/>
<name>A0A4R6FHI7_9SPHN</name>